<evidence type="ECO:0000256" key="6">
    <source>
        <dbReference type="RuleBase" id="RU000477"/>
    </source>
</evidence>
<evidence type="ECO:0000256" key="5">
    <source>
        <dbReference type="ARBA" id="ARBA00023136"/>
    </source>
</evidence>
<evidence type="ECO:0000256" key="4">
    <source>
        <dbReference type="ARBA" id="ARBA00022989"/>
    </source>
</evidence>
<dbReference type="InterPro" id="IPR023271">
    <property type="entry name" value="Aquaporin-like"/>
</dbReference>
<dbReference type="GO" id="GO:0009705">
    <property type="term" value="C:plant-type vacuole membrane"/>
    <property type="evidence" value="ECO:0007669"/>
    <property type="project" value="TreeGrafter"/>
</dbReference>
<gene>
    <name evidence="8" type="ORF">IEQ34_026540</name>
</gene>
<feature type="transmembrane region" description="Helical" evidence="7">
    <location>
        <begin position="172"/>
        <end position="193"/>
    </location>
</feature>
<evidence type="ECO:0000256" key="7">
    <source>
        <dbReference type="SAM" id="Phobius"/>
    </source>
</evidence>
<feature type="transmembrane region" description="Helical" evidence="7">
    <location>
        <begin position="87"/>
        <end position="109"/>
    </location>
</feature>
<dbReference type="GO" id="GO:0015250">
    <property type="term" value="F:water channel activity"/>
    <property type="evidence" value="ECO:0007669"/>
    <property type="project" value="TreeGrafter"/>
</dbReference>
<dbReference type="AlphaFoldDB" id="A0AAV7FLW9"/>
<keyword evidence="5 7" id="KW-0472">Membrane</keyword>
<name>A0AAV7FLW9_DENCH</name>
<dbReference type="PANTHER" id="PTHR45665:SF14">
    <property type="entry name" value="AQUAPORIN TIP3-2-RELATED"/>
    <property type="match status" value="1"/>
</dbReference>
<evidence type="ECO:0000256" key="3">
    <source>
        <dbReference type="ARBA" id="ARBA00022692"/>
    </source>
</evidence>
<reference evidence="8 9" key="1">
    <citation type="journal article" date="2021" name="Hortic Res">
        <title>Chromosome-scale assembly of the Dendrobium chrysotoxum genome enhances the understanding of orchid evolution.</title>
        <authorList>
            <person name="Zhang Y."/>
            <person name="Zhang G.Q."/>
            <person name="Zhang D."/>
            <person name="Liu X.D."/>
            <person name="Xu X.Y."/>
            <person name="Sun W.H."/>
            <person name="Yu X."/>
            <person name="Zhu X."/>
            <person name="Wang Z.W."/>
            <person name="Zhao X."/>
            <person name="Zhong W.Y."/>
            <person name="Chen H."/>
            <person name="Yin W.L."/>
            <person name="Huang T."/>
            <person name="Niu S.C."/>
            <person name="Liu Z.J."/>
        </authorList>
    </citation>
    <scope>NUCLEOTIDE SEQUENCE [LARGE SCALE GENOMIC DNA]</scope>
    <source>
        <strain evidence="8">Lindl</strain>
    </source>
</reference>
<evidence type="ECO:0000313" key="9">
    <source>
        <dbReference type="Proteomes" id="UP000775213"/>
    </source>
</evidence>
<comment type="subcellular location">
    <subcellularLocation>
        <location evidence="1">Membrane</location>
        <topology evidence="1">Multi-pass membrane protein</topology>
    </subcellularLocation>
</comment>
<dbReference type="InterPro" id="IPR000425">
    <property type="entry name" value="MIP"/>
</dbReference>
<comment type="similarity">
    <text evidence="6">Belongs to the MIP/aquaporin (TC 1.A.8) family.</text>
</comment>
<evidence type="ECO:0000313" key="8">
    <source>
        <dbReference type="EMBL" id="KAH0435715.1"/>
    </source>
</evidence>
<evidence type="ECO:0000256" key="2">
    <source>
        <dbReference type="ARBA" id="ARBA00022448"/>
    </source>
</evidence>
<accession>A0AAV7FLW9</accession>
<dbReference type="PANTHER" id="PTHR45665">
    <property type="entry name" value="AQUAPORIN-8"/>
    <property type="match status" value="1"/>
</dbReference>
<keyword evidence="2 6" id="KW-0813">Transport</keyword>
<protein>
    <submittedName>
        <fullName evidence="8">Uncharacterized protein</fullName>
    </submittedName>
</protein>
<dbReference type="PRINTS" id="PR00783">
    <property type="entry name" value="MINTRINSICP"/>
</dbReference>
<keyword evidence="3 6" id="KW-0812">Transmembrane</keyword>
<dbReference type="InterPro" id="IPR022357">
    <property type="entry name" value="MIP_CS"/>
</dbReference>
<dbReference type="Pfam" id="PF00230">
    <property type="entry name" value="MIP"/>
    <property type="match status" value="1"/>
</dbReference>
<dbReference type="PROSITE" id="PS00221">
    <property type="entry name" value="MIP"/>
    <property type="match status" value="1"/>
</dbReference>
<feature type="transmembrane region" description="Helical" evidence="7">
    <location>
        <begin position="213"/>
        <end position="232"/>
    </location>
</feature>
<dbReference type="SUPFAM" id="SSF81338">
    <property type="entry name" value="Aquaporin-like"/>
    <property type="match status" value="1"/>
</dbReference>
<sequence length="247" mass="25003">MPISRLDMGTGEEFTRPAVLKSAIAEFFSTLLFVFASQGSSVSFRKLAGGGGQTPTGLLISALSNSFALSAAVAASAKTSGGHVNPAITFALFLGGHITLVRAILYIAAQLMASISATLLLEVATGADPPPAEAVAAMSNAVVIEGFKTFGLVITVCAVAAEGELGGGKAALAPLAIGFAVGANVLVGGSFHGAVMNPAATFGPAVVGWVWDGIWLCWAAQFVGGGLAGILYEYFFGKSLRLQICDC</sequence>
<keyword evidence="4 7" id="KW-1133">Transmembrane helix</keyword>
<dbReference type="EMBL" id="JAGFBR010000761">
    <property type="protein sequence ID" value="KAH0435715.1"/>
    <property type="molecule type" value="Genomic_DNA"/>
</dbReference>
<keyword evidence="9" id="KW-1185">Reference proteome</keyword>
<dbReference type="Gene3D" id="1.20.1080.10">
    <property type="entry name" value="Glycerol uptake facilitator protein"/>
    <property type="match status" value="1"/>
</dbReference>
<dbReference type="Proteomes" id="UP000775213">
    <property type="component" value="Unassembled WGS sequence"/>
</dbReference>
<proteinExistence type="inferred from homology"/>
<evidence type="ECO:0000256" key="1">
    <source>
        <dbReference type="ARBA" id="ARBA00004141"/>
    </source>
</evidence>
<feature type="transmembrane region" description="Helical" evidence="7">
    <location>
        <begin position="57"/>
        <end position="75"/>
    </location>
</feature>
<dbReference type="InterPro" id="IPR034294">
    <property type="entry name" value="Aquaporin_transptr"/>
</dbReference>
<organism evidence="8 9">
    <name type="scientific">Dendrobium chrysotoxum</name>
    <name type="common">Orchid</name>
    <dbReference type="NCBI Taxonomy" id="161865"/>
    <lineage>
        <taxon>Eukaryota</taxon>
        <taxon>Viridiplantae</taxon>
        <taxon>Streptophyta</taxon>
        <taxon>Embryophyta</taxon>
        <taxon>Tracheophyta</taxon>
        <taxon>Spermatophyta</taxon>
        <taxon>Magnoliopsida</taxon>
        <taxon>Liliopsida</taxon>
        <taxon>Asparagales</taxon>
        <taxon>Orchidaceae</taxon>
        <taxon>Epidendroideae</taxon>
        <taxon>Malaxideae</taxon>
        <taxon>Dendrobiinae</taxon>
        <taxon>Dendrobium</taxon>
    </lineage>
</organism>
<comment type="caution">
    <text evidence="8">The sequence shown here is derived from an EMBL/GenBank/DDBJ whole genome shotgun (WGS) entry which is preliminary data.</text>
</comment>